<dbReference type="EMBL" id="CAJEWN010000062">
    <property type="protein sequence ID" value="CAD2156527.1"/>
    <property type="molecule type" value="Genomic_DNA"/>
</dbReference>
<dbReference type="Proteomes" id="UP000580250">
    <property type="component" value="Unassembled WGS sequence"/>
</dbReference>
<proteinExistence type="predicted"/>
<gene>
    <name evidence="1" type="ORF">MENT_LOCUS12280</name>
</gene>
<protein>
    <submittedName>
        <fullName evidence="1">Uncharacterized protein</fullName>
    </submittedName>
</protein>
<comment type="caution">
    <text evidence="1">The sequence shown here is derived from an EMBL/GenBank/DDBJ whole genome shotgun (WGS) entry which is preliminary data.</text>
</comment>
<evidence type="ECO:0000313" key="1">
    <source>
        <dbReference type="EMBL" id="CAD2156527.1"/>
    </source>
</evidence>
<organism evidence="1 2">
    <name type="scientific">Meloidogyne enterolobii</name>
    <name type="common">Root-knot nematode worm</name>
    <name type="synonym">Meloidogyne mayaguensis</name>
    <dbReference type="NCBI Taxonomy" id="390850"/>
    <lineage>
        <taxon>Eukaryota</taxon>
        <taxon>Metazoa</taxon>
        <taxon>Ecdysozoa</taxon>
        <taxon>Nematoda</taxon>
        <taxon>Chromadorea</taxon>
        <taxon>Rhabditida</taxon>
        <taxon>Tylenchina</taxon>
        <taxon>Tylenchomorpha</taxon>
        <taxon>Tylenchoidea</taxon>
        <taxon>Meloidogynidae</taxon>
        <taxon>Meloidogyninae</taxon>
        <taxon>Meloidogyne</taxon>
    </lineage>
</organism>
<dbReference type="AlphaFoldDB" id="A0A6V7UH91"/>
<accession>A0A6V7UH91</accession>
<reference evidence="1 2" key="1">
    <citation type="submission" date="2020-08" db="EMBL/GenBank/DDBJ databases">
        <authorList>
            <person name="Koutsovoulos G."/>
            <person name="Danchin GJ E."/>
        </authorList>
    </citation>
    <scope>NUCLEOTIDE SEQUENCE [LARGE SCALE GENOMIC DNA]</scope>
</reference>
<evidence type="ECO:0000313" key="2">
    <source>
        <dbReference type="Proteomes" id="UP000580250"/>
    </source>
</evidence>
<name>A0A6V7UH91_MELEN</name>
<sequence>MPFSGYVSLTLCSATKQMSLRNIKKCKTGAEGIKNSFGKIIRKCHDFSFKNMNCLRKEEVT</sequence>